<evidence type="ECO:0000313" key="3">
    <source>
        <dbReference type="Proteomes" id="UP000034883"/>
    </source>
</evidence>
<name>A0A0F6VZT8_9BACT</name>
<evidence type="ECO:0000313" key="2">
    <source>
        <dbReference type="EMBL" id="AKF03627.1"/>
    </source>
</evidence>
<dbReference type="KEGG" id="samy:DB32_000776"/>
<keyword evidence="1" id="KW-0732">Signal</keyword>
<evidence type="ECO:0000256" key="1">
    <source>
        <dbReference type="SAM" id="SignalP"/>
    </source>
</evidence>
<accession>A0A0F6VZT8</accession>
<reference evidence="2 3" key="1">
    <citation type="submission" date="2015-03" db="EMBL/GenBank/DDBJ databases">
        <title>Genome assembly of Sandaracinus amylolyticus DSM 53668.</title>
        <authorList>
            <person name="Sharma G."/>
            <person name="Subramanian S."/>
        </authorList>
    </citation>
    <scope>NUCLEOTIDE SEQUENCE [LARGE SCALE GENOMIC DNA]</scope>
    <source>
        <strain evidence="2 3">DSM 53668</strain>
    </source>
</reference>
<proteinExistence type="predicted"/>
<dbReference type="AlphaFoldDB" id="A0A0F6VZT8"/>
<feature type="signal peptide" evidence="1">
    <location>
        <begin position="1"/>
        <end position="19"/>
    </location>
</feature>
<evidence type="ECO:0008006" key="4">
    <source>
        <dbReference type="Google" id="ProtNLM"/>
    </source>
</evidence>
<organism evidence="2 3">
    <name type="scientific">Sandaracinus amylolyticus</name>
    <dbReference type="NCBI Taxonomy" id="927083"/>
    <lineage>
        <taxon>Bacteria</taxon>
        <taxon>Pseudomonadati</taxon>
        <taxon>Myxococcota</taxon>
        <taxon>Polyangia</taxon>
        <taxon>Polyangiales</taxon>
        <taxon>Sandaracinaceae</taxon>
        <taxon>Sandaracinus</taxon>
    </lineage>
</organism>
<gene>
    <name evidence="2" type="ORF">DB32_000776</name>
</gene>
<dbReference type="PROSITE" id="PS51257">
    <property type="entry name" value="PROKAR_LIPOPROTEIN"/>
    <property type="match status" value="1"/>
</dbReference>
<feature type="chain" id="PRO_5002511741" description="EGF-like domain-containing protein" evidence="1">
    <location>
        <begin position="20"/>
        <end position="495"/>
    </location>
</feature>
<dbReference type="Proteomes" id="UP000034883">
    <property type="component" value="Chromosome"/>
</dbReference>
<keyword evidence="3" id="KW-1185">Reference proteome</keyword>
<sequence length="495" mass="52391">MMRAHAYRFLVALALTSIAAGCSNDTNEPAHRGSWVEIQEVELTADALDVESLDAFESVVVEDDRLVFRFDGDSPLRVGHVVAGPSGIGYLRKLLTVEEQADGSIVATTRDATLAEYFVTFRAIAHYDPVRVDEPIEARDGVAVESLGDCMDAQPCVLGGTPSFSGNPMDLAGCTGASGFGFQPFVETDLRAMDFPIDIDVDVGITGVSASPTAYMDFDGTLRAGVHVTGDGRGQLSCMADFMAIAGGGQPPEIRLWRVIVYGIPIELLASPVLNGELTAMGDAGPFRFTAGVQVDAAMELGLKDGEYHQVGPDVSTDPFASLTTERAGPVTTTGTLTAGAALTLSIGYRWKRSGFTINVGAAFTAELTGSVGVELSMDTNGCDWTAEFPWAIEFTPSVELSLQIEDIGPTWSYEHEPFVLAEGSLGEVTGNNGRCSTAPDECTGPATCMDDVFDNVTCEGRHGFRSCGEGQGEYCLCSASGWTDCSPCRDVNAP</sequence>
<protein>
    <recommendedName>
        <fullName evidence="4">EGF-like domain-containing protein</fullName>
    </recommendedName>
</protein>
<dbReference type="EMBL" id="CP011125">
    <property type="protein sequence ID" value="AKF03627.1"/>
    <property type="molecule type" value="Genomic_DNA"/>
</dbReference>